<dbReference type="EMBL" id="JALBUF010000009">
    <property type="protein sequence ID" value="MCI0184209.1"/>
    <property type="molecule type" value="Genomic_DNA"/>
</dbReference>
<protein>
    <recommendedName>
        <fullName evidence="5 6">Cell division protein FtsA</fullName>
    </recommendedName>
</protein>
<dbReference type="InterPro" id="IPR020823">
    <property type="entry name" value="Cell_div_FtsA"/>
</dbReference>
<keyword evidence="4 5" id="KW-0131">Cell cycle</keyword>
<dbReference type="PANTHER" id="PTHR32432:SF4">
    <property type="entry name" value="CELL DIVISION PROTEIN FTSA"/>
    <property type="match status" value="1"/>
</dbReference>
<dbReference type="HAMAP" id="MF_02033">
    <property type="entry name" value="FtsA"/>
    <property type="match status" value="1"/>
</dbReference>
<evidence type="ECO:0000259" key="7">
    <source>
        <dbReference type="SMART" id="SM00842"/>
    </source>
</evidence>
<keyword evidence="3 5" id="KW-0472">Membrane</keyword>
<evidence type="ECO:0000313" key="8">
    <source>
        <dbReference type="EMBL" id="MCI0184209.1"/>
    </source>
</evidence>
<dbReference type="GO" id="GO:0032153">
    <property type="term" value="C:cell division site"/>
    <property type="evidence" value="ECO:0007669"/>
    <property type="project" value="UniProtKB-UniRule"/>
</dbReference>
<dbReference type="InterPro" id="IPR003494">
    <property type="entry name" value="SHS2_FtsA"/>
</dbReference>
<dbReference type="Proteomes" id="UP001139263">
    <property type="component" value="Unassembled WGS sequence"/>
</dbReference>
<dbReference type="CDD" id="cd24048">
    <property type="entry name" value="ASKHA_NBD_FtsA"/>
    <property type="match status" value="1"/>
</dbReference>
<organism evidence="8 9">
    <name type="scientific">Sulfoacidibacillus ferrooxidans</name>
    <dbReference type="NCBI Taxonomy" id="2005001"/>
    <lineage>
        <taxon>Bacteria</taxon>
        <taxon>Bacillati</taxon>
        <taxon>Bacillota</taxon>
        <taxon>Bacilli</taxon>
        <taxon>Bacillales</taxon>
        <taxon>Alicyclobacillaceae</taxon>
        <taxon>Sulfoacidibacillus</taxon>
    </lineage>
</organism>
<dbReference type="AlphaFoldDB" id="A0A9X2ACW0"/>
<dbReference type="RefSeq" id="WP_241715646.1">
    <property type="nucleotide sequence ID" value="NZ_JALBUF010000009.1"/>
</dbReference>
<evidence type="ECO:0000256" key="5">
    <source>
        <dbReference type="HAMAP-Rule" id="MF_02033"/>
    </source>
</evidence>
<evidence type="ECO:0000256" key="3">
    <source>
        <dbReference type="ARBA" id="ARBA00023136"/>
    </source>
</evidence>
<proteinExistence type="inferred from homology"/>
<dbReference type="SUPFAM" id="SSF53067">
    <property type="entry name" value="Actin-like ATPase domain"/>
    <property type="match status" value="2"/>
</dbReference>
<dbReference type="Gene3D" id="3.30.420.40">
    <property type="match status" value="2"/>
</dbReference>
<dbReference type="SMART" id="SM00842">
    <property type="entry name" value="FtsA"/>
    <property type="match status" value="1"/>
</dbReference>
<dbReference type="Pfam" id="PF02491">
    <property type="entry name" value="SHS2_FTSA"/>
    <property type="match status" value="1"/>
</dbReference>
<dbReference type="InterPro" id="IPR043129">
    <property type="entry name" value="ATPase_NBD"/>
</dbReference>
<accession>A0A9X2ACW0</accession>
<keyword evidence="2 5" id="KW-0132">Cell division</keyword>
<reference evidence="8" key="1">
    <citation type="submission" date="2022-03" db="EMBL/GenBank/DDBJ databases">
        <title>Draft Genome Sequence of Firmicute Strain S0AB, a Heterotrophic Iron/Sulfur-Oxidizing Extreme Acidophile.</title>
        <authorList>
            <person name="Vergara E."/>
            <person name="Pakostova E."/>
            <person name="Johnson D.B."/>
            <person name="Holmes D.S."/>
        </authorList>
    </citation>
    <scope>NUCLEOTIDE SEQUENCE</scope>
    <source>
        <strain evidence="8">S0AB</strain>
    </source>
</reference>
<comment type="similarity">
    <text evidence="5 6">Belongs to the FtsA/MreB family.</text>
</comment>
<dbReference type="NCBIfam" id="TIGR01174">
    <property type="entry name" value="ftsA"/>
    <property type="match status" value="1"/>
</dbReference>
<comment type="function">
    <text evidence="5 6">Cell division protein that is involved in the assembly of the Z ring. May serve as a membrane anchor for the Z ring.</text>
</comment>
<dbReference type="GO" id="GO:0009898">
    <property type="term" value="C:cytoplasmic side of plasma membrane"/>
    <property type="evidence" value="ECO:0007669"/>
    <property type="project" value="UniProtKB-UniRule"/>
</dbReference>
<sequence>MTKGEIVVGLDIGTSTVRAIIGELDGLNVNIIGVGTAKSDGIRKGAIVDIDKTVATIRQAVDHAERMVGISIGSAYVGVSGSHISLQPSHGIVAVSAMDREIGDEDVERVISAARVINLPTEREIVDVVPREFTVDGLSEVTDPRGMIGVRLEVDTYVVTGSRTVLHNLLRCVERAGIEVAGTVLMPLAAAGMVLSADEKKLGVVLVDVGAGATTISVFERGTLERFAVIPVGGDSVTNDITVGLQTGTDTAEMIKCRHGVAQISLARQEDKFKVPRIGNSNERECTAEELAYIIEPRMQEIFSLVRDEVERMGYPNGLPSGYVLSGGTMLLKGSDKLAQQDLGGSVRIAVPDYVGVRDPSYVGCVSMIKYVSRYYHRQAVAATAPAKRQRSGGALQKIKGWFQDFI</sequence>
<dbReference type="Pfam" id="PF14450">
    <property type="entry name" value="FtsA"/>
    <property type="match status" value="1"/>
</dbReference>
<evidence type="ECO:0000256" key="2">
    <source>
        <dbReference type="ARBA" id="ARBA00022618"/>
    </source>
</evidence>
<dbReference type="InterPro" id="IPR050696">
    <property type="entry name" value="FtsA/MreB"/>
</dbReference>
<evidence type="ECO:0000256" key="4">
    <source>
        <dbReference type="ARBA" id="ARBA00023306"/>
    </source>
</evidence>
<dbReference type="PIRSF" id="PIRSF003101">
    <property type="entry name" value="FtsA"/>
    <property type="match status" value="1"/>
</dbReference>
<evidence type="ECO:0000313" key="9">
    <source>
        <dbReference type="Proteomes" id="UP001139263"/>
    </source>
</evidence>
<dbReference type="PANTHER" id="PTHR32432">
    <property type="entry name" value="CELL DIVISION PROTEIN FTSA-RELATED"/>
    <property type="match status" value="1"/>
</dbReference>
<comment type="caution">
    <text evidence="8">The sequence shown here is derived from an EMBL/GenBank/DDBJ whole genome shotgun (WGS) entry which is preliminary data.</text>
</comment>
<evidence type="ECO:0000256" key="1">
    <source>
        <dbReference type="ARBA" id="ARBA00022475"/>
    </source>
</evidence>
<feature type="domain" description="SHS2" evidence="7">
    <location>
        <begin position="7"/>
        <end position="194"/>
    </location>
</feature>
<name>A0A9X2ACW0_9BACL</name>
<dbReference type="Gene3D" id="3.30.1490.110">
    <property type="match status" value="1"/>
</dbReference>
<comment type="subcellular location">
    <subcellularLocation>
        <location evidence="5">Cell membrane</location>
        <topology evidence="5">Peripheral membrane protein</topology>
        <orientation evidence="5">Cytoplasmic side</orientation>
    </subcellularLocation>
    <text evidence="5">Localizes to the Z ring in an FtsZ-dependent manner. Targeted to the membrane through a conserved C-terminal amphipathic helix.</text>
</comment>
<comment type="subunit">
    <text evidence="5">Self-interacts. Interacts with FtsZ.</text>
</comment>
<keyword evidence="1 5" id="KW-1003">Cell membrane</keyword>
<keyword evidence="9" id="KW-1185">Reference proteome</keyword>
<evidence type="ECO:0000256" key="6">
    <source>
        <dbReference type="PIRNR" id="PIRNR003101"/>
    </source>
</evidence>
<gene>
    <name evidence="5 8" type="primary">ftsA</name>
    <name evidence="8" type="ORF">MM817_02504</name>
</gene>
<dbReference type="GO" id="GO:0043093">
    <property type="term" value="P:FtsZ-dependent cytokinesis"/>
    <property type="evidence" value="ECO:0007669"/>
    <property type="project" value="UniProtKB-UniRule"/>
</dbReference>